<evidence type="ECO:0000313" key="10">
    <source>
        <dbReference type="EMBL" id="KAJ7305725.1"/>
    </source>
</evidence>
<comment type="caution">
    <text evidence="10">The sequence shown here is derived from an EMBL/GenBank/DDBJ whole genome shotgun (WGS) entry which is preliminary data.</text>
</comment>
<feature type="transmembrane region" description="Helical" evidence="8">
    <location>
        <begin position="160"/>
        <end position="180"/>
    </location>
</feature>
<feature type="transmembrane region" description="Helical" evidence="8">
    <location>
        <begin position="260"/>
        <end position="283"/>
    </location>
</feature>
<feature type="transmembrane region" description="Helical" evidence="8">
    <location>
        <begin position="80"/>
        <end position="99"/>
    </location>
</feature>
<feature type="transmembrane region" description="Helical" evidence="8">
    <location>
        <begin position="48"/>
        <end position="68"/>
    </location>
</feature>
<dbReference type="Proteomes" id="UP001142489">
    <property type="component" value="Unassembled WGS sequence"/>
</dbReference>
<evidence type="ECO:0000256" key="7">
    <source>
        <dbReference type="PROSITE-ProRule" id="PRU00581"/>
    </source>
</evidence>
<reference evidence="10" key="1">
    <citation type="journal article" date="2023" name="DNA Res.">
        <title>Chromosome-level genome assembly of Phrynocephalus forsythii using third-generation DNA sequencing and Hi-C analysis.</title>
        <authorList>
            <person name="Qi Y."/>
            <person name="Zhao W."/>
            <person name="Zhao Y."/>
            <person name="Niu C."/>
            <person name="Cao S."/>
            <person name="Zhang Y."/>
        </authorList>
    </citation>
    <scope>NUCLEOTIDE SEQUENCE</scope>
    <source>
        <tissue evidence="10">Muscle</tissue>
    </source>
</reference>
<feature type="domain" description="MARVEL" evidence="9">
    <location>
        <begin position="147"/>
        <end position="289"/>
    </location>
</feature>
<feature type="transmembrane region" description="Helical" evidence="8">
    <location>
        <begin position="119"/>
        <end position="139"/>
    </location>
</feature>
<feature type="transmembrane region" description="Helical" evidence="8">
    <location>
        <begin position="12"/>
        <end position="36"/>
    </location>
</feature>
<dbReference type="Pfam" id="PF01284">
    <property type="entry name" value="MARVEL"/>
    <property type="match status" value="1"/>
</dbReference>
<comment type="similarity">
    <text evidence="6">Belongs to the MAL family.</text>
</comment>
<sequence>MPAFKLNIGSLTSPLGIVHLLEVLLSCTAFSLVAVHDSYHNSFGESSLFTWCFCFIVSTFVVVMELISLAESLPLSWQDFTSAFSMLAALMVSTTSIVYPSVFIPDRCSSYRCRYEATATALSCLCFVAYAVEVGLTWARGGEVQSFLATTPGRLKVFEAYVACVIFSLVDFSSSFKYYAGLEWCLTVYCACFIVTSLIIILTIGRCLSSLPFPLQKALVAYHTMAVLMYATAAIIWPIYSFKRFSRPLCFLNTSVCVEWNSRLGVTLLTFFNLFAYAVDLLYSSKMST</sequence>
<keyword evidence="4 8" id="KW-1133">Transmembrane helix</keyword>
<name>A0A9Q1ARK0_9SAUR</name>
<keyword evidence="11" id="KW-1185">Reference proteome</keyword>
<protein>
    <recommendedName>
        <fullName evidence="9">MARVEL domain-containing protein</fullName>
    </recommendedName>
</protein>
<evidence type="ECO:0000256" key="5">
    <source>
        <dbReference type="ARBA" id="ARBA00023136"/>
    </source>
</evidence>
<keyword evidence="5 7" id="KW-0472">Membrane</keyword>
<dbReference type="AlphaFoldDB" id="A0A9Q1ARK0"/>
<accession>A0A9Q1ARK0</accession>
<dbReference type="InterPro" id="IPR047123">
    <property type="entry name" value="MYADM-like"/>
</dbReference>
<keyword evidence="3" id="KW-0677">Repeat</keyword>
<comment type="subcellular location">
    <subcellularLocation>
        <location evidence="1">Membrane</location>
        <topology evidence="1">Multi-pass membrane protein</topology>
    </subcellularLocation>
</comment>
<evidence type="ECO:0000259" key="9">
    <source>
        <dbReference type="PROSITE" id="PS51225"/>
    </source>
</evidence>
<evidence type="ECO:0000256" key="3">
    <source>
        <dbReference type="ARBA" id="ARBA00022737"/>
    </source>
</evidence>
<evidence type="ECO:0000256" key="6">
    <source>
        <dbReference type="ARBA" id="ARBA00034721"/>
    </source>
</evidence>
<evidence type="ECO:0000256" key="4">
    <source>
        <dbReference type="ARBA" id="ARBA00022989"/>
    </source>
</evidence>
<dbReference type="EMBL" id="JAPFRF010000021">
    <property type="protein sequence ID" value="KAJ7305725.1"/>
    <property type="molecule type" value="Genomic_DNA"/>
</dbReference>
<feature type="transmembrane region" description="Helical" evidence="8">
    <location>
        <begin position="186"/>
        <end position="208"/>
    </location>
</feature>
<evidence type="ECO:0000313" key="11">
    <source>
        <dbReference type="Proteomes" id="UP001142489"/>
    </source>
</evidence>
<evidence type="ECO:0000256" key="2">
    <source>
        <dbReference type="ARBA" id="ARBA00022692"/>
    </source>
</evidence>
<dbReference type="PANTHER" id="PTHR17068">
    <property type="entry name" value="MYELOID-ASSOCIATED DIFFERENTIATION MARKER MYADM FAMILY MEMBER"/>
    <property type="match status" value="1"/>
</dbReference>
<evidence type="ECO:0000256" key="1">
    <source>
        <dbReference type="ARBA" id="ARBA00004141"/>
    </source>
</evidence>
<feature type="transmembrane region" description="Helical" evidence="8">
    <location>
        <begin position="220"/>
        <end position="240"/>
    </location>
</feature>
<keyword evidence="2 7" id="KW-0812">Transmembrane</keyword>
<gene>
    <name evidence="10" type="ORF">JRQ81_010091</name>
</gene>
<organism evidence="10 11">
    <name type="scientific">Phrynocephalus forsythii</name>
    <dbReference type="NCBI Taxonomy" id="171643"/>
    <lineage>
        <taxon>Eukaryota</taxon>
        <taxon>Metazoa</taxon>
        <taxon>Chordata</taxon>
        <taxon>Craniata</taxon>
        <taxon>Vertebrata</taxon>
        <taxon>Euteleostomi</taxon>
        <taxon>Lepidosauria</taxon>
        <taxon>Squamata</taxon>
        <taxon>Bifurcata</taxon>
        <taxon>Unidentata</taxon>
        <taxon>Episquamata</taxon>
        <taxon>Toxicofera</taxon>
        <taxon>Iguania</taxon>
        <taxon>Acrodonta</taxon>
        <taxon>Agamidae</taxon>
        <taxon>Agaminae</taxon>
        <taxon>Phrynocephalus</taxon>
    </lineage>
</organism>
<evidence type="ECO:0000256" key="8">
    <source>
        <dbReference type="SAM" id="Phobius"/>
    </source>
</evidence>
<dbReference type="PROSITE" id="PS51225">
    <property type="entry name" value="MARVEL"/>
    <property type="match status" value="2"/>
</dbReference>
<feature type="domain" description="MARVEL" evidence="9">
    <location>
        <begin position="10"/>
        <end position="142"/>
    </location>
</feature>
<dbReference type="GO" id="GO:0016020">
    <property type="term" value="C:membrane"/>
    <property type="evidence" value="ECO:0007669"/>
    <property type="project" value="UniProtKB-SubCell"/>
</dbReference>
<dbReference type="OrthoDB" id="8737882at2759"/>
<dbReference type="InterPro" id="IPR008253">
    <property type="entry name" value="Marvel"/>
</dbReference>
<proteinExistence type="inferred from homology"/>
<dbReference type="PANTHER" id="PTHR17068:SF2">
    <property type="entry name" value="MYELOID-ASSOCIATED DIFFERENTIATION MARKER-LIKE"/>
    <property type="match status" value="1"/>
</dbReference>